<dbReference type="InterPro" id="IPR011094">
    <property type="entry name" value="Uncharacterised_LppY/LpqO"/>
</dbReference>
<gene>
    <name evidence="1" type="ORF">H9637_09775</name>
</gene>
<dbReference type="Proteomes" id="UP000627166">
    <property type="component" value="Unassembled WGS sequence"/>
</dbReference>
<dbReference type="EMBL" id="JACSQB010000074">
    <property type="protein sequence ID" value="MBD8047320.1"/>
    <property type="molecule type" value="Genomic_DNA"/>
</dbReference>
<evidence type="ECO:0000313" key="1">
    <source>
        <dbReference type="EMBL" id="MBD8047320.1"/>
    </source>
</evidence>
<organism evidence="1 2">
    <name type="scientific">Clostridium faecium</name>
    <dbReference type="NCBI Taxonomy" id="2762223"/>
    <lineage>
        <taxon>Bacteria</taxon>
        <taxon>Bacillati</taxon>
        <taxon>Bacillota</taxon>
        <taxon>Clostridia</taxon>
        <taxon>Eubacteriales</taxon>
        <taxon>Clostridiaceae</taxon>
        <taxon>Clostridium</taxon>
    </lineage>
</organism>
<dbReference type="Pfam" id="PF07485">
    <property type="entry name" value="DUF1529"/>
    <property type="match status" value="1"/>
</dbReference>
<sequence>MKDFCLLCNEFARILGAEILSTAEGACTVTFMRNINAEILGRRTRSPLALSALFSFESPDNQGRTLNLGETVILQDEINDFISILRKKGILVTALHNHWLFEDPRLMYIHFESIDQPLDFARKVAEALCVLGRTRSINNSIDIVKQIAETLSSLKK</sequence>
<keyword evidence="2" id="KW-1185">Reference proteome</keyword>
<name>A0ABR8YST8_9CLOT</name>
<protein>
    <submittedName>
        <fullName evidence="1">DUF1259 domain-containing protein</fullName>
    </submittedName>
</protein>
<proteinExistence type="predicted"/>
<accession>A0ABR8YST8</accession>
<reference evidence="1 2" key="1">
    <citation type="submission" date="2020-08" db="EMBL/GenBank/DDBJ databases">
        <title>A Genomic Blueprint of the Chicken Gut Microbiome.</title>
        <authorList>
            <person name="Gilroy R."/>
            <person name="Ravi A."/>
            <person name="Getino M."/>
            <person name="Pursley I."/>
            <person name="Horton D.L."/>
            <person name="Alikhan N.-F."/>
            <person name="Baker D."/>
            <person name="Gharbi K."/>
            <person name="Hall N."/>
            <person name="Watson M."/>
            <person name="Adriaenssens E.M."/>
            <person name="Foster-Nyarko E."/>
            <person name="Jarju S."/>
            <person name="Secka A."/>
            <person name="Antonio M."/>
            <person name="Oren A."/>
            <person name="Chaudhuri R."/>
            <person name="La Ragione R.M."/>
            <person name="Hildebrand F."/>
            <person name="Pallen M.J."/>
        </authorList>
    </citation>
    <scope>NUCLEOTIDE SEQUENCE [LARGE SCALE GENOMIC DNA]</scope>
    <source>
        <strain evidence="1 2">N37</strain>
    </source>
</reference>
<dbReference type="RefSeq" id="WP_191740291.1">
    <property type="nucleotide sequence ID" value="NZ_JACSQB010000074.1"/>
</dbReference>
<evidence type="ECO:0000313" key="2">
    <source>
        <dbReference type="Proteomes" id="UP000627166"/>
    </source>
</evidence>
<comment type="caution">
    <text evidence="1">The sequence shown here is derived from an EMBL/GenBank/DDBJ whole genome shotgun (WGS) entry which is preliminary data.</text>
</comment>